<dbReference type="CDD" id="cd14798">
    <property type="entry name" value="RX-CC_like"/>
    <property type="match status" value="1"/>
</dbReference>
<dbReference type="GO" id="GO:0043531">
    <property type="term" value="F:ADP binding"/>
    <property type="evidence" value="ECO:0007669"/>
    <property type="project" value="InterPro"/>
</dbReference>
<evidence type="ECO:0008006" key="7">
    <source>
        <dbReference type="Google" id="ProtNLM"/>
    </source>
</evidence>
<evidence type="ECO:0000256" key="1">
    <source>
        <dbReference type="ARBA" id="ARBA00022737"/>
    </source>
</evidence>
<dbReference type="InterPro" id="IPR038005">
    <property type="entry name" value="RX-like_CC"/>
</dbReference>
<dbReference type="EMBL" id="OIVN01001723">
    <property type="protein sequence ID" value="SPC96985.1"/>
    <property type="molecule type" value="Genomic_DNA"/>
</dbReference>
<dbReference type="InterPro" id="IPR002182">
    <property type="entry name" value="NB-ARC"/>
</dbReference>
<name>A0A2N9GBW2_FAGSY</name>
<dbReference type="Gene3D" id="1.20.5.4130">
    <property type="match status" value="1"/>
</dbReference>
<keyword evidence="3" id="KW-0611">Plant defense</keyword>
<evidence type="ECO:0000259" key="4">
    <source>
        <dbReference type="Pfam" id="PF00931"/>
    </source>
</evidence>
<proteinExistence type="predicted"/>
<dbReference type="InterPro" id="IPR027417">
    <property type="entry name" value="P-loop_NTPase"/>
</dbReference>
<feature type="domain" description="NB-ARC" evidence="4">
    <location>
        <begin position="98"/>
        <end position="148"/>
    </location>
</feature>
<sequence>MAESVVSGVVSRLGDLLLQEANFLYDEESELVRQWVAEIREVAYDADDIIGTYALKVASRRQGGGGIQKEAILVLRMRGNEEQRQTYSHLGHDVVGFEDDLNKLVAFLLKEEESNRVNVASICGMGGLGKTTLAKMVYNHDKVKQHFELPRLGIYLSTMSKKKCLGRNSV</sequence>
<protein>
    <recommendedName>
        <fullName evidence="7">Rx N-terminal domain-containing protein</fullName>
    </recommendedName>
</protein>
<dbReference type="SUPFAM" id="SSF52540">
    <property type="entry name" value="P-loop containing nucleoside triphosphate hydrolases"/>
    <property type="match status" value="1"/>
</dbReference>
<feature type="domain" description="Disease resistance N-terminal" evidence="5">
    <location>
        <begin position="27"/>
        <end position="62"/>
    </location>
</feature>
<gene>
    <name evidence="6" type="ORF">FSB_LOCUS24867</name>
</gene>
<organism evidence="6">
    <name type="scientific">Fagus sylvatica</name>
    <name type="common">Beechnut</name>
    <dbReference type="NCBI Taxonomy" id="28930"/>
    <lineage>
        <taxon>Eukaryota</taxon>
        <taxon>Viridiplantae</taxon>
        <taxon>Streptophyta</taxon>
        <taxon>Embryophyta</taxon>
        <taxon>Tracheophyta</taxon>
        <taxon>Spermatophyta</taxon>
        <taxon>Magnoliopsida</taxon>
        <taxon>eudicotyledons</taxon>
        <taxon>Gunneridae</taxon>
        <taxon>Pentapetalae</taxon>
        <taxon>rosids</taxon>
        <taxon>fabids</taxon>
        <taxon>Fagales</taxon>
        <taxon>Fagaceae</taxon>
        <taxon>Fagus</taxon>
    </lineage>
</organism>
<dbReference type="PANTHER" id="PTHR19338">
    <property type="entry name" value="TRANSLOCASE OF INNER MITOCHONDRIAL MEMBRANE 13 HOMOLOG"/>
    <property type="match status" value="1"/>
</dbReference>
<dbReference type="InterPro" id="IPR041118">
    <property type="entry name" value="Rx_N"/>
</dbReference>
<keyword evidence="1" id="KW-0677">Repeat</keyword>
<evidence type="ECO:0000256" key="3">
    <source>
        <dbReference type="ARBA" id="ARBA00022821"/>
    </source>
</evidence>
<dbReference type="GO" id="GO:0006952">
    <property type="term" value="P:defense response"/>
    <property type="evidence" value="ECO:0007669"/>
    <property type="project" value="UniProtKB-KW"/>
</dbReference>
<reference evidence="6" key="1">
    <citation type="submission" date="2018-02" db="EMBL/GenBank/DDBJ databases">
        <authorList>
            <person name="Cohen D.B."/>
            <person name="Kent A.D."/>
        </authorList>
    </citation>
    <scope>NUCLEOTIDE SEQUENCE</scope>
</reference>
<dbReference type="Pfam" id="PF00931">
    <property type="entry name" value="NB-ARC"/>
    <property type="match status" value="1"/>
</dbReference>
<dbReference type="Pfam" id="PF18052">
    <property type="entry name" value="Rx_N"/>
    <property type="match status" value="1"/>
</dbReference>
<dbReference type="Gene3D" id="3.40.50.300">
    <property type="entry name" value="P-loop containing nucleotide triphosphate hydrolases"/>
    <property type="match status" value="1"/>
</dbReference>
<keyword evidence="2" id="KW-0547">Nucleotide-binding</keyword>
<evidence type="ECO:0000256" key="2">
    <source>
        <dbReference type="ARBA" id="ARBA00022741"/>
    </source>
</evidence>
<dbReference type="PANTHER" id="PTHR19338:SF66">
    <property type="entry name" value="NB-ARC DOMAIN-CONTAINING PROTEIN"/>
    <property type="match status" value="1"/>
</dbReference>
<accession>A0A2N9GBW2</accession>
<dbReference type="AlphaFoldDB" id="A0A2N9GBW2"/>
<evidence type="ECO:0000313" key="6">
    <source>
        <dbReference type="EMBL" id="SPC96985.1"/>
    </source>
</evidence>
<evidence type="ECO:0000259" key="5">
    <source>
        <dbReference type="Pfam" id="PF18052"/>
    </source>
</evidence>